<feature type="repeat" description="ANK" evidence="3">
    <location>
        <begin position="152"/>
        <end position="184"/>
    </location>
</feature>
<dbReference type="OrthoDB" id="539213at2759"/>
<dbReference type="PROSITE" id="PS50088">
    <property type="entry name" value="ANK_REPEAT"/>
    <property type="match status" value="4"/>
</dbReference>
<keyword evidence="2 3" id="KW-0040">ANK repeat</keyword>
<dbReference type="GO" id="GO:0045087">
    <property type="term" value="P:innate immune response"/>
    <property type="evidence" value="ECO:0007669"/>
    <property type="project" value="TreeGrafter"/>
</dbReference>
<dbReference type="PANTHER" id="PTHR23206:SF7">
    <property type="entry name" value="PROTEIN KINASE DOMAIN-CONTAINING PROTEIN"/>
    <property type="match status" value="1"/>
</dbReference>
<dbReference type="GO" id="GO:0000502">
    <property type="term" value="C:proteasome complex"/>
    <property type="evidence" value="ECO:0007669"/>
    <property type="project" value="UniProtKB-KW"/>
</dbReference>
<organism evidence="4 5">
    <name type="scientific">Chrysochromulina tobinii</name>
    <dbReference type="NCBI Taxonomy" id="1460289"/>
    <lineage>
        <taxon>Eukaryota</taxon>
        <taxon>Haptista</taxon>
        <taxon>Haptophyta</taxon>
        <taxon>Prymnesiophyceae</taxon>
        <taxon>Prymnesiales</taxon>
        <taxon>Chrysochromulinaceae</taxon>
        <taxon>Chrysochromulina</taxon>
    </lineage>
</organism>
<dbReference type="SMART" id="SM00248">
    <property type="entry name" value="ANK"/>
    <property type="match status" value="5"/>
</dbReference>
<sequence length="215" mass="22509">MSTSVVDERDSDRRTALHRAAAAGRLDLVEDAIKRGAATDTKDDGGWRPLHSAASAGHTEVVAFLIGPSGGDIEVNSRVDGSGSTALIFAASKGHADVLRVLIEAKADLLARDASKATALHRATGRGHALIIPILINAMRHHAGTFEERDGNGQTAFHVACTMEEWNACIALAEAGADITTVDNEGNAAAMLLSPGLRNQLGLVEKEAEGEAMQE</sequence>
<accession>A0A0M0K735</accession>
<dbReference type="EMBL" id="JWZX01001232">
    <property type="protein sequence ID" value="KOO34407.1"/>
    <property type="molecule type" value="Genomic_DNA"/>
</dbReference>
<dbReference type="InterPro" id="IPR036770">
    <property type="entry name" value="Ankyrin_rpt-contain_sf"/>
</dbReference>
<gene>
    <name evidence="4" type="ORF">Ctob_016514</name>
</gene>
<proteinExistence type="predicted"/>
<name>A0A0M0K735_9EUKA</name>
<evidence type="ECO:0000313" key="5">
    <source>
        <dbReference type="Proteomes" id="UP000037460"/>
    </source>
</evidence>
<keyword evidence="1" id="KW-0677">Repeat</keyword>
<dbReference type="PROSITE" id="PS50297">
    <property type="entry name" value="ANK_REP_REGION"/>
    <property type="match status" value="3"/>
</dbReference>
<feature type="repeat" description="ANK" evidence="3">
    <location>
        <begin position="12"/>
        <end position="44"/>
    </location>
</feature>
<feature type="repeat" description="ANK" evidence="3">
    <location>
        <begin position="82"/>
        <end position="114"/>
    </location>
</feature>
<evidence type="ECO:0000256" key="1">
    <source>
        <dbReference type="ARBA" id="ARBA00022737"/>
    </source>
</evidence>
<dbReference type="SUPFAM" id="SSF48403">
    <property type="entry name" value="Ankyrin repeat"/>
    <property type="match status" value="1"/>
</dbReference>
<dbReference type="InterPro" id="IPR002110">
    <property type="entry name" value="Ankyrin_rpt"/>
</dbReference>
<comment type="caution">
    <text evidence="4">The sequence shown here is derived from an EMBL/GenBank/DDBJ whole genome shotgun (WGS) entry which is preliminary data.</text>
</comment>
<dbReference type="Gene3D" id="1.25.40.20">
    <property type="entry name" value="Ankyrin repeat-containing domain"/>
    <property type="match status" value="1"/>
</dbReference>
<evidence type="ECO:0000313" key="4">
    <source>
        <dbReference type="EMBL" id="KOO34407.1"/>
    </source>
</evidence>
<dbReference type="Pfam" id="PF12796">
    <property type="entry name" value="Ank_2"/>
    <property type="match status" value="2"/>
</dbReference>
<feature type="repeat" description="ANK" evidence="3">
    <location>
        <begin position="45"/>
        <end position="78"/>
    </location>
</feature>
<evidence type="ECO:0000256" key="2">
    <source>
        <dbReference type="ARBA" id="ARBA00023043"/>
    </source>
</evidence>
<keyword evidence="5" id="KW-1185">Reference proteome</keyword>
<dbReference type="GO" id="GO:0005737">
    <property type="term" value="C:cytoplasm"/>
    <property type="evidence" value="ECO:0007669"/>
    <property type="project" value="TreeGrafter"/>
</dbReference>
<dbReference type="Proteomes" id="UP000037460">
    <property type="component" value="Unassembled WGS sequence"/>
</dbReference>
<reference evidence="5" key="1">
    <citation type="journal article" date="2015" name="PLoS Genet.">
        <title>Genome Sequence and Transcriptome Analyses of Chrysochromulina tobin: Metabolic Tools for Enhanced Algal Fitness in the Prominent Order Prymnesiales (Haptophyceae).</title>
        <authorList>
            <person name="Hovde B.T."/>
            <person name="Deodato C.R."/>
            <person name="Hunsperger H.M."/>
            <person name="Ryken S.A."/>
            <person name="Yost W."/>
            <person name="Jha R.K."/>
            <person name="Patterson J."/>
            <person name="Monnat R.J. Jr."/>
            <person name="Barlow S.B."/>
            <person name="Starkenburg S.R."/>
            <person name="Cattolico R.A."/>
        </authorList>
    </citation>
    <scope>NUCLEOTIDE SEQUENCE</scope>
    <source>
        <strain evidence="5">CCMP291</strain>
    </source>
</reference>
<dbReference type="AlphaFoldDB" id="A0A0M0K735"/>
<keyword evidence="4" id="KW-0647">Proteasome</keyword>
<dbReference type="PANTHER" id="PTHR23206">
    <property type="entry name" value="MASK PROTEIN"/>
    <property type="match status" value="1"/>
</dbReference>
<evidence type="ECO:0000256" key="3">
    <source>
        <dbReference type="PROSITE-ProRule" id="PRU00023"/>
    </source>
</evidence>
<dbReference type="InterPro" id="IPR051631">
    <property type="entry name" value="Ankyrin-KH/SAM_domain"/>
</dbReference>
<protein>
    <submittedName>
        <fullName evidence="4">26s proteasome non-ATPase regulatory subunit 10 isoform 1</fullName>
    </submittedName>
</protein>